<gene>
    <name evidence="3" type="ORF">EDC14_102761</name>
</gene>
<dbReference type="EMBL" id="SLUN01000027">
    <property type="protein sequence ID" value="TCL62210.1"/>
    <property type="molecule type" value="Genomic_DNA"/>
</dbReference>
<keyword evidence="4" id="KW-1185">Reference proteome</keyword>
<name>A0A4R1R9G4_HYDET</name>
<organism evidence="3 4">
    <name type="scientific">Hydrogenispora ethanolica</name>
    <dbReference type="NCBI Taxonomy" id="1082276"/>
    <lineage>
        <taxon>Bacteria</taxon>
        <taxon>Bacillati</taxon>
        <taxon>Bacillota</taxon>
        <taxon>Hydrogenispora</taxon>
    </lineage>
</organism>
<sequence>MLLTMIINRWKLVVLILAIFLSVFGFIFLKISTGKKSTHFTSADYDRAKIHPQARSWSKYREIGKEFAHFIDFPANSNTNEANEKVPQIVDDGEISINKAIELQISEVRRMFSTENLIKRADFEKEISEFEEKLKHEIDIKFQDTLQRLTDSLNLDIQQKKSLFAKNLAEYRRGLLGEQQVNLSSLQLKLYIIDLSNDLAEKNRLRDQTLLLISQIRQDMEIKYVAEEQKLRAQLDRDLKQLRKQFDDNLNTFKDEQEQYYREQVNALKKRLEDEYLEWYVQREGEVQKAIKLREVPTFDYSF</sequence>
<evidence type="ECO:0000256" key="2">
    <source>
        <dbReference type="SAM" id="Phobius"/>
    </source>
</evidence>
<keyword evidence="2" id="KW-1133">Transmembrane helix</keyword>
<protein>
    <submittedName>
        <fullName evidence="3">Uncharacterized protein</fullName>
    </submittedName>
</protein>
<reference evidence="3 4" key="1">
    <citation type="submission" date="2019-03" db="EMBL/GenBank/DDBJ databases">
        <title>Genomic Encyclopedia of Type Strains, Phase IV (KMG-IV): sequencing the most valuable type-strain genomes for metagenomic binning, comparative biology and taxonomic classification.</title>
        <authorList>
            <person name="Goeker M."/>
        </authorList>
    </citation>
    <scope>NUCLEOTIDE SEQUENCE [LARGE SCALE GENOMIC DNA]</scope>
    <source>
        <strain evidence="3 4">LX-B</strain>
    </source>
</reference>
<comment type="caution">
    <text evidence="3">The sequence shown here is derived from an EMBL/GenBank/DDBJ whole genome shotgun (WGS) entry which is preliminary data.</text>
</comment>
<proteinExistence type="predicted"/>
<evidence type="ECO:0000313" key="3">
    <source>
        <dbReference type="EMBL" id="TCL62210.1"/>
    </source>
</evidence>
<keyword evidence="1" id="KW-0175">Coiled coil</keyword>
<dbReference type="AlphaFoldDB" id="A0A4R1R9G4"/>
<dbReference type="Proteomes" id="UP000295008">
    <property type="component" value="Unassembled WGS sequence"/>
</dbReference>
<evidence type="ECO:0000313" key="4">
    <source>
        <dbReference type="Proteomes" id="UP000295008"/>
    </source>
</evidence>
<evidence type="ECO:0000256" key="1">
    <source>
        <dbReference type="SAM" id="Coils"/>
    </source>
</evidence>
<keyword evidence="2" id="KW-0812">Transmembrane</keyword>
<feature type="transmembrane region" description="Helical" evidence="2">
    <location>
        <begin position="12"/>
        <end position="29"/>
    </location>
</feature>
<accession>A0A4R1R9G4</accession>
<feature type="coiled-coil region" evidence="1">
    <location>
        <begin position="225"/>
        <end position="259"/>
    </location>
</feature>
<keyword evidence="2" id="KW-0472">Membrane</keyword>